<evidence type="ECO:0000256" key="5">
    <source>
        <dbReference type="ARBA" id="ARBA00022692"/>
    </source>
</evidence>
<feature type="domain" description="TonB-dependent receptor plug" evidence="16">
    <location>
        <begin position="83"/>
        <end position="183"/>
    </location>
</feature>
<comment type="subcellular location">
    <subcellularLocation>
        <location evidence="1 11">Cell outer membrane</location>
        <topology evidence="1 11">Multi-pass membrane protein</topology>
    </subcellularLocation>
</comment>
<feature type="chain" id="PRO_5020582157" evidence="14">
    <location>
        <begin position="37"/>
        <end position="761"/>
    </location>
</feature>
<dbReference type="InterPro" id="IPR010105">
    <property type="entry name" value="TonB_sidphr_rcpt"/>
</dbReference>
<evidence type="ECO:0000256" key="10">
    <source>
        <dbReference type="ARBA" id="ARBA00023237"/>
    </source>
</evidence>
<dbReference type="InterPro" id="IPR039426">
    <property type="entry name" value="TonB-dep_rcpt-like"/>
</dbReference>
<feature type="short sequence motif" description="TonB box" evidence="12">
    <location>
        <begin position="56"/>
        <end position="62"/>
    </location>
</feature>
<evidence type="ECO:0000259" key="15">
    <source>
        <dbReference type="Pfam" id="PF00593"/>
    </source>
</evidence>
<dbReference type="InterPro" id="IPR036942">
    <property type="entry name" value="Beta-barrel_TonB_sf"/>
</dbReference>
<dbReference type="EMBL" id="SLWL01000013">
    <property type="protein sequence ID" value="TCO11213.1"/>
    <property type="molecule type" value="Genomic_DNA"/>
</dbReference>
<evidence type="ECO:0000256" key="6">
    <source>
        <dbReference type="ARBA" id="ARBA00022729"/>
    </source>
</evidence>
<evidence type="ECO:0000259" key="16">
    <source>
        <dbReference type="Pfam" id="PF07715"/>
    </source>
</evidence>
<dbReference type="Proteomes" id="UP000294881">
    <property type="component" value="Unassembled WGS sequence"/>
</dbReference>
<evidence type="ECO:0000256" key="9">
    <source>
        <dbReference type="ARBA" id="ARBA00023170"/>
    </source>
</evidence>
<dbReference type="GO" id="GO:0015344">
    <property type="term" value="F:siderophore uptake transmembrane transporter activity"/>
    <property type="evidence" value="ECO:0007669"/>
    <property type="project" value="TreeGrafter"/>
</dbReference>
<dbReference type="InterPro" id="IPR012910">
    <property type="entry name" value="Plug_dom"/>
</dbReference>
<dbReference type="GO" id="GO:0038023">
    <property type="term" value="F:signaling receptor activity"/>
    <property type="evidence" value="ECO:0007669"/>
    <property type="project" value="InterPro"/>
</dbReference>
<evidence type="ECO:0000256" key="14">
    <source>
        <dbReference type="SAM" id="SignalP"/>
    </source>
</evidence>
<dbReference type="PANTHER" id="PTHR32552:SF83">
    <property type="entry name" value="BLR3904 PROTEIN"/>
    <property type="match status" value="1"/>
</dbReference>
<dbReference type="AlphaFoldDB" id="A0A4R2GP75"/>
<dbReference type="NCBIfam" id="TIGR01783">
    <property type="entry name" value="TonB-siderophor"/>
    <property type="match status" value="1"/>
</dbReference>
<sequence>MTPERASTSLRPLMSGLALTTGFVASVSGLSTGASAQPAASNAPAGDAAGNIALDTITVTGAGQGSGNTNEATTGIARLPATVRETPKTVNVVTQQLMQQQQVTTLEQALKNVPGITLSSGEGNGGQVGDQFRIRGLSAKGDIYVDGLRDFGAYVRDSFDTESVQVIKGPSGEAFGIGSQGGVINQTSKKAKLSNFFTVEQGIGSGLVSRTQVDGNYKINDTTAIRLNGVYHHQDVADRDHVKQRRTGFALDFATGLGTDTQFRLNYRYQHNDNVPDQGVPMLQGRDGLFRPLTEYGIAGVSRSQSYVRSTDRDDGDIHAVTASFSHKVNDWLTISNDARATFFDRDFSISTPGPCSGACASAILSGRNYLLPYGAGGGMTYRQNGWAVQDVLTAKADVNLLGFRHKLIVGVDANHQNDERDMGSWTGRINDQMIIGPRFAYPGAYATYGATSRYANSSNVGLFASDRVWLTDTFSVQGAVRWDYFRSEFHNRPYTFGGAQDNYKTSPSIAAIWEPFKNTTFYASFSRSYRPVGADIAVAVGGVATEVPGTNNLQPERSDTFEVGAKIDLLDGKLGLTAAAFNIDKKNSFSVDPSTGEIISGFSENGEGRRIRGFELGASGKLTDNWTVTAAYAYLDGKVTRTRTGTAGNLAPSVPHNNFTLWTSYDLTTEVTKLPGVITLGGGMQYASAYWGDAANLGRMPETFSLDAMVAWKYENFRVSVNAYNLTDHRNYASVFNASRAVPTSGRTVLLNVAATFNSF</sequence>
<evidence type="ECO:0000256" key="12">
    <source>
        <dbReference type="PROSITE-ProRule" id="PRU10143"/>
    </source>
</evidence>
<keyword evidence="3 11" id="KW-0813">Transport</keyword>
<keyword evidence="8 11" id="KW-0472">Membrane</keyword>
<name>A0A4R2GP75_9HYPH</name>
<dbReference type="PROSITE" id="PS52016">
    <property type="entry name" value="TONB_DEPENDENT_REC_3"/>
    <property type="match status" value="1"/>
</dbReference>
<organism evidence="17 18">
    <name type="scientific">Camelimonas lactis</name>
    <dbReference type="NCBI Taxonomy" id="659006"/>
    <lineage>
        <taxon>Bacteria</taxon>
        <taxon>Pseudomonadati</taxon>
        <taxon>Pseudomonadota</taxon>
        <taxon>Alphaproteobacteria</taxon>
        <taxon>Hyphomicrobiales</taxon>
        <taxon>Chelatococcaceae</taxon>
        <taxon>Camelimonas</taxon>
    </lineage>
</organism>
<dbReference type="GO" id="GO:0009279">
    <property type="term" value="C:cell outer membrane"/>
    <property type="evidence" value="ECO:0007669"/>
    <property type="project" value="UniProtKB-SubCell"/>
</dbReference>
<dbReference type="Pfam" id="PF00593">
    <property type="entry name" value="TonB_dep_Rec_b-barrel"/>
    <property type="match status" value="1"/>
</dbReference>
<protein>
    <submittedName>
        <fullName evidence="17">Catecholate siderophore receptor</fullName>
    </submittedName>
</protein>
<dbReference type="Gene3D" id="2.170.130.10">
    <property type="entry name" value="TonB-dependent receptor, plug domain"/>
    <property type="match status" value="1"/>
</dbReference>
<feature type="domain" description="TonB-dependent receptor-like beta-barrel" evidence="15">
    <location>
        <begin position="255"/>
        <end position="727"/>
    </location>
</feature>
<dbReference type="PANTHER" id="PTHR32552">
    <property type="entry name" value="FERRICHROME IRON RECEPTOR-RELATED"/>
    <property type="match status" value="1"/>
</dbReference>
<dbReference type="CDD" id="cd01347">
    <property type="entry name" value="ligand_gated_channel"/>
    <property type="match status" value="1"/>
</dbReference>
<evidence type="ECO:0000256" key="13">
    <source>
        <dbReference type="RuleBase" id="RU003357"/>
    </source>
</evidence>
<keyword evidence="7 12" id="KW-0798">TonB box</keyword>
<dbReference type="OrthoDB" id="9760333at2"/>
<reference evidence="17 18" key="1">
    <citation type="submission" date="2019-03" db="EMBL/GenBank/DDBJ databases">
        <title>Genomic Encyclopedia of Type Strains, Phase IV (KMG-IV): sequencing the most valuable type-strain genomes for metagenomic binning, comparative biology and taxonomic classification.</title>
        <authorList>
            <person name="Goeker M."/>
        </authorList>
    </citation>
    <scope>NUCLEOTIDE SEQUENCE [LARGE SCALE GENOMIC DNA]</scope>
    <source>
        <strain evidence="17 18">DSM 22958</strain>
    </source>
</reference>
<keyword evidence="9 17" id="KW-0675">Receptor</keyword>
<evidence type="ECO:0000256" key="8">
    <source>
        <dbReference type="ARBA" id="ARBA00023136"/>
    </source>
</evidence>
<dbReference type="InterPro" id="IPR010916">
    <property type="entry name" value="TonB_box_CS"/>
</dbReference>
<keyword evidence="4 11" id="KW-1134">Transmembrane beta strand</keyword>
<evidence type="ECO:0000256" key="2">
    <source>
        <dbReference type="ARBA" id="ARBA00009810"/>
    </source>
</evidence>
<keyword evidence="18" id="KW-1185">Reference proteome</keyword>
<evidence type="ECO:0000256" key="1">
    <source>
        <dbReference type="ARBA" id="ARBA00004571"/>
    </source>
</evidence>
<evidence type="ECO:0000256" key="7">
    <source>
        <dbReference type="ARBA" id="ARBA00023077"/>
    </source>
</evidence>
<keyword evidence="5 11" id="KW-0812">Transmembrane</keyword>
<dbReference type="Pfam" id="PF07715">
    <property type="entry name" value="Plug"/>
    <property type="match status" value="1"/>
</dbReference>
<proteinExistence type="inferred from homology"/>
<keyword evidence="10 11" id="KW-0998">Cell outer membrane</keyword>
<dbReference type="InterPro" id="IPR037066">
    <property type="entry name" value="Plug_dom_sf"/>
</dbReference>
<keyword evidence="6 14" id="KW-0732">Signal</keyword>
<comment type="caution">
    <text evidence="17">The sequence shown here is derived from an EMBL/GenBank/DDBJ whole genome shotgun (WGS) entry which is preliminary data.</text>
</comment>
<accession>A0A4R2GP75</accession>
<dbReference type="Gene3D" id="2.40.170.20">
    <property type="entry name" value="TonB-dependent receptor, beta-barrel domain"/>
    <property type="match status" value="1"/>
</dbReference>
<dbReference type="PROSITE" id="PS00430">
    <property type="entry name" value="TONB_DEPENDENT_REC_1"/>
    <property type="match status" value="1"/>
</dbReference>
<evidence type="ECO:0000256" key="4">
    <source>
        <dbReference type="ARBA" id="ARBA00022452"/>
    </source>
</evidence>
<evidence type="ECO:0000256" key="3">
    <source>
        <dbReference type="ARBA" id="ARBA00022448"/>
    </source>
</evidence>
<evidence type="ECO:0000256" key="11">
    <source>
        <dbReference type="PROSITE-ProRule" id="PRU01360"/>
    </source>
</evidence>
<dbReference type="SUPFAM" id="SSF56935">
    <property type="entry name" value="Porins"/>
    <property type="match status" value="1"/>
</dbReference>
<gene>
    <name evidence="17" type="ORF">EV666_11349</name>
</gene>
<feature type="signal peptide" evidence="14">
    <location>
        <begin position="1"/>
        <end position="36"/>
    </location>
</feature>
<dbReference type="GO" id="GO:0015891">
    <property type="term" value="P:siderophore transport"/>
    <property type="evidence" value="ECO:0007669"/>
    <property type="project" value="InterPro"/>
</dbReference>
<dbReference type="RefSeq" id="WP_132009293.1">
    <property type="nucleotide sequence ID" value="NZ_JBHUNN010000002.1"/>
</dbReference>
<dbReference type="InterPro" id="IPR000531">
    <property type="entry name" value="Beta-barrel_TonB"/>
</dbReference>
<comment type="similarity">
    <text evidence="2 11 13">Belongs to the TonB-dependent receptor family.</text>
</comment>
<evidence type="ECO:0000313" key="18">
    <source>
        <dbReference type="Proteomes" id="UP000294881"/>
    </source>
</evidence>
<evidence type="ECO:0000313" key="17">
    <source>
        <dbReference type="EMBL" id="TCO11213.1"/>
    </source>
</evidence>